<dbReference type="Gene3D" id="1.10.10.60">
    <property type="entry name" value="Homeodomain-like"/>
    <property type="match status" value="1"/>
</dbReference>
<dbReference type="EMBL" id="JBJDQH010000038">
    <property type="protein sequence ID" value="MFK4273032.1"/>
    <property type="molecule type" value="Genomic_DNA"/>
</dbReference>
<organism evidence="1 2">
    <name type="scientific">Streptomyces milbemycinicus</name>
    <dbReference type="NCBI Taxonomy" id="476552"/>
    <lineage>
        <taxon>Bacteria</taxon>
        <taxon>Bacillati</taxon>
        <taxon>Actinomycetota</taxon>
        <taxon>Actinomycetes</taxon>
        <taxon>Kitasatosporales</taxon>
        <taxon>Streptomycetaceae</taxon>
        <taxon>Streptomyces</taxon>
    </lineage>
</organism>
<dbReference type="InterPro" id="IPR002514">
    <property type="entry name" value="Transposase_8"/>
</dbReference>
<dbReference type="InterPro" id="IPR009057">
    <property type="entry name" value="Homeodomain-like_sf"/>
</dbReference>
<proteinExistence type="predicted"/>
<protein>
    <submittedName>
        <fullName evidence="1">Transposase</fullName>
    </submittedName>
</protein>
<comment type="caution">
    <text evidence="1">The sequence shown here is derived from an EMBL/GenBank/DDBJ whole genome shotgun (WGS) entry which is preliminary data.</text>
</comment>
<reference evidence="1 2" key="1">
    <citation type="submission" date="2024-11" db="EMBL/GenBank/DDBJ databases">
        <title>The Natural Products Discovery Center: Release of the First 8490 Sequenced Strains for Exploring Actinobacteria Biosynthetic Diversity.</title>
        <authorList>
            <person name="Kalkreuter E."/>
            <person name="Kautsar S.A."/>
            <person name="Yang D."/>
            <person name="Bader C.D."/>
            <person name="Teijaro C.N."/>
            <person name="Fluegel L."/>
            <person name="Davis C.M."/>
            <person name="Simpson J.R."/>
            <person name="Lauterbach L."/>
            <person name="Steele A.D."/>
            <person name="Gui C."/>
            <person name="Meng S."/>
            <person name="Li G."/>
            <person name="Viehrig K."/>
            <person name="Ye F."/>
            <person name="Su P."/>
            <person name="Kiefer A.F."/>
            <person name="Nichols A."/>
            <person name="Cepeda A.J."/>
            <person name="Yan W."/>
            <person name="Fan B."/>
            <person name="Jiang Y."/>
            <person name="Adhikari A."/>
            <person name="Zheng C.-J."/>
            <person name="Schuster L."/>
            <person name="Cowan T.M."/>
            <person name="Smanski M.J."/>
            <person name="Chevrette M.G."/>
            <person name="De Carvalho L.P.S."/>
            <person name="Shen B."/>
        </authorList>
    </citation>
    <scope>NUCLEOTIDE SEQUENCE [LARGE SCALE GENOMIC DNA]</scope>
    <source>
        <strain evidence="1 2">NPDC020863</strain>
    </source>
</reference>
<evidence type="ECO:0000313" key="1">
    <source>
        <dbReference type="EMBL" id="MFK4273032.1"/>
    </source>
</evidence>
<dbReference type="Pfam" id="PF01527">
    <property type="entry name" value="HTH_Tnp_1"/>
    <property type="match status" value="1"/>
</dbReference>
<dbReference type="SUPFAM" id="SSF46689">
    <property type="entry name" value="Homeodomain-like"/>
    <property type="match status" value="1"/>
</dbReference>
<sequence length="109" mass="11822">MGSQYSKRYSEEFKRDAIAFARSSDKTITEVARDLGVSPERLRGWVKRDRIDRGGGMSGGAQQRYVRSAAAVPALAGAPVIASRPGQVVVLDSSPLPWSGAGTCRRWAR</sequence>
<name>A0ABW8M4B8_9ACTN</name>
<dbReference type="Proteomes" id="UP001620295">
    <property type="component" value="Unassembled WGS sequence"/>
</dbReference>
<accession>A0ABW8M4B8</accession>
<gene>
    <name evidence="1" type="ORF">ACI2L5_50510</name>
</gene>
<evidence type="ECO:0000313" key="2">
    <source>
        <dbReference type="Proteomes" id="UP001620295"/>
    </source>
</evidence>
<keyword evidence="2" id="KW-1185">Reference proteome</keyword>
<dbReference type="RefSeq" id="WP_358646473.1">
    <property type="nucleotide sequence ID" value="NZ_JBFAEV010000046.1"/>
</dbReference>